<proteinExistence type="predicted"/>
<dbReference type="EMBL" id="ABYJ02000065">
    <property type="protein sequence ID" value="EEV01679.1"/>
    <property type="molecule type" value="Genomic_DNA"/>
</dbReference>
<organism evidence="1 2">
    <name type="scientific">Roseburia intestinalis L1-82</name>
    <dbReference type="NCBI Taxonomy" id="536231"/>
    <lineage>
        <taxon>Bacteria</taxon>
        <taxon>Bacillati</taxon>
        <taxon>Bacillota</taxon>
        <taxon>Clostridia</taxon>
        <taxon>Lachnospirales</taxon>
        <taxon>Lachnospiraceae</taxon>
        <taxon>Roseburia</taxon>
    </lineage>
</organism>
<sequence>MYAGIHRKQFCMALNSYKFYTTGIMTTAENCVILGYRKKISGGRELHRKEKDMTTMYRFDQLHSERKSLALLKDHEWGFDYMRSFKARHKRENCVFDTAPEPEA</sequence>
<comment type="caution">
    <text evidence="1">The sequence shown here is derived from an EMBL/GenBank/DDBJ whole genome shotgun (WGS) entry which is preliminary data.</text>
</comment>
<evidence type="ECO:0000313" key="1">
    <source>
        <dbReference type="EMBL" id="EEV01679.1"/>
    </source>
</evidence>
<evidence type="ECO:0000313" key="2">
    <source>
        <dbReference type="Proteomes" id="UP000004828"/>
    </source>
</evidence>
<reference evidence="1 2" key="1">
    <citation type="submission" date="2009-08" db="EMBL/GenBank/DDBJ databases">
        <authorList>
            <person name="Weinstock G."/>
            <person name="Sodergren E."/>
            <person name="Clifton S."/>
            <person name="Fulton L."/>
            <person name="Fulton B."/>
            <person name="Courtney L."/>
            <person name="Fronick C."/>
            <person name="Harrison M."/>
            <person name="Strong C."/>
            <person name="Farmer C."/>
            <person name="Delahaunty K."/>
            <person name="Markovic C."/>
            <person name="Hall O."/>
            <person name="Minx P."/>
            <person name="Tomlinson C."/>
            <person name="Mitreva M."/>
            <person name="Nelson J."/>
            <person name="Hou S."/>
            <person name="Wollam A."/>
            <person name="Pepin K.H."/>
            <person name="Johnson M."/>
            <person name="Bhonagiri V."/>
            <person name="Nash W.E."/>
            <person name="Warren W."/>
            <person name="Chinwalla A."/>
            <person name="Mardis E.R."/>
            <person name="Wilson R.K."/>
        </authorList>
    </citation>
    <scope>NUCLEOTIDE SEQUENCE [LARGE SCALE GENOMIC DNA]</scope>
    <source>
        <strain evidence="1 2">L1-82</strain>
    </source>
</reference>
<dbReference type="Proteomes" id="UP000004828">
    <property type="component" value="Unassembled WGS sequence"/>
</dbReference>
<gene>
    <name evidence="1" type="ORF">ROSINTL182_06404</name>
</gene>
<accession>C7G928</accession>
<dbReference type="AlphaFoldDB" id="C7G928"/>
<dbReference type="HOGENOM" id="CLU_154616_0_0_9"/>
<protein>
    <submittedName>
        <fullName evidence="1">Uncharacterized protein</fullName>
    </submittedName>
</protein>
<name>C7G928_9FIRM</name>